<dbReference type="Proteomes" id="UP000602510">
    <property type="component" value="Unassembled WGS sequence"/>
</dbReference>
<reference evidence="3" key="1">
    <citation type="submission" date="2020-04" db="EMBL/GenBank/DDBJ databases">
        <title>Hybrid Assembly of Korean Phytophthora infestans isolates.</title>
        <authorList>
            <person name="Prokchorchik M."/>
            <person name="Lee Y."/>
            <person name="Seo J."/>
            <person name="Cho J.-H."/>
            <person name="Park Y.-E."/>
            <person name="Jang D.-C."/>
            <person name="Im J.-S."/>
            <person name="Choi J.-G."/>
            <person name="Park H.-J."/>
            <person name="Lee G.-B."/>
            <person name="Lee Y.-G."/>
            <person name="Hong S.-Y."/>
            <person name="Cho K."/>
            <person name="Sohn K.H."/>
        </authorList>
    </citation>
    <scope>NUCLEOTIDE SEQUENCE</scope>
    <source>
        <strain evidence="3">KR_1_A1</strain>
        <strain evidence="4">KR_2_A2</strain>
    </source>
</reference>
<keyword evidence="2" id="KW-0732">Signal</keyword>
<evidence type="ECO:0000313" key="3">
    <source>
        <dbReference type="EMBL" id="KAF4029520.1"/>
    </source>
</evidence>
<protein>
    <recommendedName>
        <fullName evidence="6">Secreted RxLR effector peptide protein</fullName>
    </recommendedName>
</protein>
<dbReference type="AlphaFoldDB" id="A0A833SQL3"/>
<gene>
    <name evidence="3" type="ORF">GN244_ATG18737</name>
    <name evidence="4" type="ORF">GN958_ATG18878</name>
</gene>
<keyword evidence="1" id="KW-0812">Transmembrane</keyword>
<feature type="signal peptide" evidence="2">
    <location>
        <begin position="1"/>
        <end position="22"/>
    </location>
</feature>
<keyword evidence="1" id="KW-0472">Membrane</keyword>
<evidence type="ECO:0000313" key="5">
    <source>
        <dbReference type="Proteomes" id="UP000602510"/>
    </source>
</evidence>
<proteinExistence type="predicted"/>
<feature type="chain" id="PRO_5036417751" description="Secreted RxLR effector peptide protein" evidence="2">
    <location>
        <begin position="23"/>
        <end position="123"/>
    </location>
</feature>
<organism evidence="3 5">
    <name type="scientific">Phytophthora infestans</name>
    <name type="common">Potato late blight agent</name>
    <name type="synonym">Botrytis infestans</name>
    <dbReference type="NCBI Taxonomy" id="4787"/>
    <lineage>
        <taxon>Eukaryota</taxon>
        <taxon>Sar</taxon>
        <taxon>Stramenopiles</taxon>
        <taxon>Oomycota</taxon>
        <taxon>Peronosporomycetes</taxon>
        <taxon>Peronosporales</taxon>
        <taxon>Peronosporaceae</taxon>
        <taxon>Phytophthora</taxon>
    </lineage>
</organism>
<dbReference type="EMBL" id="JAACNO010002657">
    <property type="protein sequence ID" value="KAF4131845.1"/>
    <property type="molecule type" value="Genomic_DNA"/>
</dbReference>
<evidence type="ECO:0000256" key="1">
    <source>
        <dbReference type="SAM" id="Phobius"/>
    </source>
</evidence>
<sequence length="123" mass="13212">MRFTCFLILLVTMFATSSKSFAGAFEIGPSRNIARASDVKLVDSVRRLRGYEKLNKEERIATVAAVAAVHLGRTNSMQSSQIAHSAGKYVPMSKWEVGVLALLAAGAVSGTAYGLYKLARSAE</sequence>
<evidence type="ECO:0000256" key="2">
    <source>
        <dbReference type="SAM" id="SignalP"/>
    </source>
</evidence>
<keyword evidence="5" id="KW-1185">Reference proteome</keyword>
<evidence type="ECO:0008006" key="6">
    <source>
        <dbReference type="Google" id="ProtNLM"/>
    </source>
</evidence>
<keyword evidence="1" id="KW-1133">Transmembrane helix</keyword>
<name>A0A833SQL3_PHYIN</name>
<feature type="transmembrane region" description="Helical" evidence="1">
    <location>
        <begin position="97"/>
        <end position="116"/>
    </location>
</feature>
<comment type="caution">
    <text evidence="3">The sequence shown here is derived from an EMBL/GenBank/DDBJ whole genome shotgun (WGS) entry which is preliminary data.</text>
</comment>
<dbReference type="EMBL" id="WSZM01000805">
    <property type="protein sequence ID" value="KAF4029520.1"/>
    <property type="molecule type" value="Genomic_DNA"/>
</dbReference>
<dbReference type="Proteomes" id="UP000704712">
    <property type="component" value="Unassembled WGS sequence"/>
</dbReference>
<dbReference type="OMA" id="ERMMAVP"/>
<evidence type="ECO:0000313" key="4">
    <source>
        <dbReference type="EMBL" id="KAF4131845.1"/>
    </source>
</evidence>
<accession>A0A833SQL3</accession>